<reference evidence="2 3" key="1">
    <citation type="submission" date="2018-03" db="EMBL/GenBank/DDBJ databases">
        <title>The draft genome of Mesorhizobium sp. 6GN-30.</title>
        <authorList>
            <person name="Liu L."/>
            <person name="Li L."/>
            <person name="Wang T."/>
            <person name="Zhang X."/>
            <person name="Liang L."/>
        </authorList>
    </citation>
    <scope>NUCLEOTIDE SEQUENCE [LARGE SCALE GENOMIC DNA]</scope>
    <source>
        <strain evidence="2 3">6GN30</strain>
    </source>
</reference>
<feature type="transmembrane region" description="Helical" evidence="1">
    <location>
        <begin position="91"/>
        <end position="114"/>
    </location>
</feature>
<keyword evidence="1" id="KW-0472">Membrane</keyword>
<keyword evidence="1" id="KW-1133">Transmembrane helix</keyword>
<comment type="caution">
    <text evidence="2">The sequence shown here is derived from an EMBL/GenBank/DDBJ whole genome shotgun (WGS) entry which is preliminary data.</text>
</comment>
<feature type="transmembrane region" description="Helical" evidence="1">
    <location>
        <begin position="126"/>
        <end position="146"/>
    </location>
</feature>
<keyword evidence="1" id="KW-0812">Transmembrane</keyword>
<name>A0A2P7S9A6_9HYPH</name>
<feature type="transmembrane region" description="Helical" evidence="1">
    <location>
        <begin position="64"/>
        <end position="85"/>
    </location>
</feature>
<accession>A0A2P7S9A6</accession>
<protein>
    <submittedName>
        <fullName evidence="2">DUF805 domain-containing protein</fullName>
    </submittedName>
</protein>
<gene>
    <name evidence="2" type="ORF">C7I84_13515</name>
</gene>
<organism evidence="2 3">
    <name type="scientific">Kumtagia ephedrae</name>
    <dbReference type="NCBI Taxonomy" id="2116701"/>
    <lineage>
        <taxon>Bacteria</taxon>
        <taxon>Pseudomonadati</taxon>
        <taxon>Pseudomonadota</taxon>
        <taxon>Alphaproteobacteria</taxon>
        <taxon>Hyphomicrobiales</taxon>
        <taxon>Phyllobacteriaceae</taxon>
        <taxon>Kumtagia</taxon>
    </lineage>
</organism>
<evidence type="ECO:0000313" key="3">
    <source>
        <dbReference type="Proteomes" id="UP000241229"/>
    </source>
</evidence>
<dbReference type="PANTHER" id="PTHR34980">
    <property type="entry name" value="INNER MEMBRANE PROTEIN-RELATED-RELATED"/>
    <property type="match status" value="1"/>
</dbReference>
<dbReference type="PANTHER" id="PTHR34980:SF3">
    <property type="entry name" value="BLR8105 PROTEIN"/>
    <property type="match status" value="1"/>
</dbReference>
<sequence>MCSGTDARSCPLDREAAGLASHSTNPFPADAAGTNRKVPVPLSETAKFIWLCFSFSGRLGRYPYALAGMLCYLARMFPVYRIVIATDEATVAYWSSIFMLTALGSFVVLVPLAAKRLHDFGKPAALAFLAIFLDVLMYLPLCFIPGDKGPNRYGQAANEPK</sequence>
<dbReference type="GO" id="GO:0005886">
    <property type="term" value="C:plasma membrane"/>
    <property type="evidence" value="ECO:0007669"/>
    <property type="project" value="TreeGrafter"/>
</dbReference>
<dbReference type="AlphaFoldDB" id="A0A2P7S9A6"/>
<dbReference type="EMBL" id="PXYK01000012">
    <property type="protein sequence ID" value="PSJ59047.1"/>
    <property type="molecule type" value="Genomic_DNA"/>
</dbReference>
<dbReference type="Pfam" id="PF05656">
    <property type="entry name" value="DUF805"/>
    <property type="match status" value="1"/>
</dbReference>
<proteinExistence type="predicted"/>
<dbReference type="InterPro" id="IPR008523">
    <property type="entry name" value="DUF805"/>
</dbReference>
<dbReference type="Proteomes" id="UP000241229">
    <property type="component" value="Unassembled WGS sequence"/>
</dbReference>
<keyword evidence="3" id="KW-1185">Reference proteome</keyword>
<dbReference type="OrthoDB" id="9812349at2"/>
<evidence type="ECO:0000256" key="1">
    <source>
        <dbReference type="SAM" id="Phobius"/>
    </source>
</evidence>
<evidence type="ECO:0000313" key="2">
    <source>
        <dbReference type="EMBL" id="PSJ59047.1"/>
    </source>
</evidence>